<dbReference type="InterPro" id="IPR011990">
    <property type="entry name" value="TPR-like_helical_dom_sf"/>
</dbReference>
<dbReference type="Gene3D" id="3.30.70.1070">
    <property type="entry name" value="Sporulation related repeat"/>
    <property type="match status" value="1"/>
</dbReference>
<dbReference type="RefSeq" id="WP_126158836.1">
    <property type="nucleotide sequence ID" value="NZ_RQXW01000009.1"/>
</dbReference>
<evidence type="ECO:0000256" key="1">
    <source>
        <dbReference type="SAM" id="MobiDB-lite"/>
    </source>
</evidence>
<dbReference type="InterPro" id="IPR050767">
    <property type="entry name" value="Sel1_AlgK"/>
</dbReference>
<accession>A0A430KQG6</accession>
<dbReference type="PANTHER" id="PTHR11102:SF160">
    <property type="entry name" value="ERAD-ASSOCIATED E3 UBIQUITIN-PROTEIN LIGASE COMPONENT HRD3"/>
    <property type="match status" value="1"/>
</dbReference>
<dbReference type="GO" id="GO:0042834">
    <property type="term" value="F:peptidoglycan binding"/>
    <property type="evidence" value="ECO:0007669"/>
    <property type="project" value="InterPro"/>
</dbReference>
<evidence type="ECO:0000313" key="4">
    <source>
        <dbReference type="Proteomes" id="UP000283087"/>
    </source>
</evidence>
<keyword evidence="4" id="KW-1185">Reference proteome</keyword>
<dbReference type="Gene3D" id="1.25.40.10">
    <property type="entry name" value="Tetratricopeptide repeat domain"/>
    <property type="match status" value="2"/>
</dbReference>
<dbReference type="Proteomes" id="UP000283087">
    <property type="component" value="Unassembled WGS sequence"/>
</dbReference>
<organism evidence="3 4">
    <name type="scientific">Amphritea opalescens</name>
    <dbReference type="NCBI Taxonomy" id="2490544"/>
    <lineage>
        <taxon>Bacteria</taxon>
        <taxon>Pseudomonadati</taxon>
        <taxon>Pseudomonadota</taxon>
        <taxon>Gammaproteobacteria</taxon>
        <taxon>Oceanospirillales</taxon>
        <taxon>Oceanospirillaceae</taxon>
        <taxon>Amphritea</taxon>
    </lineage>
</organism>
<feature type="compositionally biased region" description="Basic and acidic residues" evidence="1">
    <location>
        <begin position="328"/>
        <end position="341"/>
    </location>
</feature>
<dbReference type="EMBL" id="RQXW01000009">
    <property type="protein sequence ID" value="RTE65583.1"/>
    <property type="molecule type" value="Genomic_DNA"/>
</dbReference>
<protein>
    <recommendedName>
        <fullName evidence="5">SPOR domain-containing protein</fullName>
    </recommendedName>
</protein>
<comment type="caution">
    <text evidence="3">The sequence shown here is derived from an EMBL/GenBank/DDBJ whole genome shotgun (WGS) entry which is preliminary data.</text>
</comment>
<keyword evidence="2" id="KW-0732">Signal</keyword>
<feature type="compositionally biased region" description="Polar residues" evidence="1">
    <location>
        <begin position="291"/>
        <end position="303"/>
    </location>
</feature>
<evidence type="ECO:0000313" key="3">
    <source>
        <dbReference type="EMBL" id="RTE65583.1"/>
    </source>
</evidence>
<sequence>MARIVFSLLSLLCFCATAVAADDQRCRTFYDNQQTREALHHCLPLAAQGDGEASFILSSLYSQGFEGGSSDLKQALKWLTRSAEQGYAPGCYNLAALYDRGEVVPQDMAAAFRWYLEGAKLDHLASQLQTGLFYLKGKGVEQDYVQAHHWLAIAANRGDQRAQVTLATLLKATKPAESVKLFQRAAQSGNSYAYYQLALLFREPPAGISMNLNQALEYALESEKLGYQPAVDLVESIKQQQVLEEAHRVALAALTEAELTGVESSPAPAVETVIAEPVTPVDDVQAEDLASQTVPKESNQQSGPDEPSVETVASAASSATNDAQTETEAQKEVQTEVSLAERESTEVVVANSAVAPVEKRTVTPKTPAVKPLGDSSANTHSAATEANVDLAGLRDFTWLMAQPRQHYVLQLAQLSSDESVNAYLRDNKLQGRVNFFKAVTAAGNKYVVLYAESATSLQGAKQIAATELPKKLSGMVWFRTYHAIQNAYKPVD</sequence>
<dbReference type="Pfam" id="PF08238">
    <property type="entry name" value="Sel1"/>
    <property type="match status" value="5"/>
</dbReference>
<dbReference type="PANTHER" id="PTHR11102">
    <property type="entry name" value="SEL-1-LIKE PROTEIN"/>
    <property type="match status" value="1"/>
</dbReference>
<dbReference type="SMART" id="SM00671">
    <property type="entry name" value="SEL1"/>
    <property type="match status" value="5"/>
</dbReference>
<feature type="signal peptide" evidence="2">
    <location>
        <begin position="1"/>
        <end position="20"/>
    </location>
</feature>
<dbReference type="SUPFAM" id="SSF81901">
    <property type="entry name" value="HCP-like"/>
    <property type="match status" value="1"/>
</dbReference>
<evidence type="ECO:0000256" key="2">
    <source>
        <dbReference type="SAM" id="SignalP"/>
    </source>
</evidence>
<dbReference type="AlphaFoldDB" id="A0A430KQG6"/>
<dbReference type="InterPro" id="IPR036680">
    <property type="entry name" value="SPOR-like_sf"/>
</dbReference>
<feature type="chain" id="PRO_5019346843" description="SPOR domain-containing protein" evidence="2">
    <location>
        <begin position="21"/>
        <end position="492"/>
    </location>
</feature>
<reference evidence="3 4" key="1">
    <citation type="submission" date="2018-11" db="EMBL/GenBank/DDBJ databases">
        <title>The draft genome sequence of Amphritea opalescens ANRC-JH13T.</title>
        <authorList>
            <person name="Fang Z."/>
            <person name="Zhang Y."/>
            <person name="Han X."/>
        </authorList>
    </citation>
    <scope>NUCLEOTIDE SEQUENCE [LARGE SCALE GENOMIC DNA]</scope>
    <source>
        <strain evidence="3 4">ANRC-JH13</strain>
    </source>
</reference>
<gene>
    <name evidence="3" type="ORF">EH243_11630</name>
</gene>
<name>A0A430KQG6_9GAMM</name>
<evidence type="ECO:0008006" key="5">
    <source>
        <dbReference type="Google" id="ProtNLM"/>
    </source>
</evidence>
<proteinExistence type="predicted"/>
<feature type="region of interest" description="Disordered" evidence="1">
    <location>
        <begin position="291"/>
        <end position="341"/>
    </location>
</feature>
<dbReference type="InterPro" id="IPR006597">
    <property type="entry name" value="Sel1-like"/>
</dbReference>
<dbReference type="OrthoDB" id="6120455at2"/>